<dbReference type="EMBL" id="JASBRG010000001">
    <property type="protein sequence ID" value="MDI3318526.1"/>
    <property type="molecule type" value="Genomic_DNA"/>
</dbReference>
<keyword evidence="2" id="KW-1185">Reference proteome</keyword>
<proteinExistence type="predicted"/>
<evidence type="ECO:0000313" key="2">
    <source>
        <dbReference type="Proteomes" id="UP001226434"/>
    </source>
</evidence>
<name>A0ABT6R7S9_9BACT</name>
<organism evidence="1 2">
    <name type="scientific">Pinibacter soli</name>
    <dbReference type="NCBI Taxonomy" id="3044211"/>
    <lineage>
        <taxon>Bacteria</taxon>
        <taxon>Pseudomonadati</taxon>
        <taxon>Bacteroidota</taxon>
        <taxon>Chitinophagia</taxon>
        <taxon>Chitinophagales</taxon>
        <taxon>Chitinophagaceae</taxon>
        <taxon>Pinibacter</taxon>
    </lineage>
</organism>
<sequence>MELINGGNELTFEKADHYKKNRFIIQAGVNRSTFKFTGTTDLVGLQFTKSYSPAFSVGFDHFIKPAVGKVILRTEISFHTDKFHGEYKKINTWQDYYDLKRNTIGVNLSILTNLYNGSSFKFFIGAGGGLNFSNYPENNHYTIYGEPTPAATKFAPHFNASSITLAGRAGCVLRNRIEFSFMCNGVIGRLTENYTAYSDKYSSQQLRVGYLFSNRKK</sequence>
<gene>
    <name evidence="1" type="ORF">QJ048_02015</name>
</gene>
<comment type="caution">
    <text evidence="1">The sequence shown here is derived from an EMBL/GenBank/DDBJ whole genome shotgun (WGS) entry which is preliminary data.</text>
</comment>
<reference evidence="1 2" key="1">
    <citation type="submission" date="2023-05" db="EMBL/GenBank/DDBJ databases">
        <title>Genome sequence of Pinibacter sp. MAH-24.</title>
        <authorList>
            <person name="Huq M.A."/>
        </authorList>
    </citation>
    <scope>NUCLEOTIDE SEQUENCE [LARGE SCALE GENOMIC DNA]</scope>
    <source>
        <strain evidence="1 2">MAH-24</strain>
    </source>
</reference>
<protein>
    <recommendedName>
        <fullName evidence="3">Outer membrane protein beta-barrel domain-containing protein</fullName>
    </recommendedName>
</protein>
<dbReference type="Proteomes" id="UP001226434">
    <property type="component" value="Unassembled WGS sequence"/>
</dbReference>
<evidence type="ECO:0000313" key="1">
    <source>
        <dbReference type="EMBL" id="MDI3318526.1"/>
    </source>
</evidence>
<accession>A0ABT6R7S9</accession>
<evidence type="ECO:0008006" key="3">
    <source>
        <dbReference type="Google" id="ProtNLM"/>
    </source>
</evidence>